<dbReference type="GO" id="GO:0005634">
    <property type="term" value="C:nucleus"/>
    <property type="evidence" value="ECO:0007669"/>
    <property type="project" value="TreeGrafter"/>
</dbReference>
<feature type="region of interest" description="Disordered" evidence="4">
    <location>
        <begin position="44"/>
        <end position="85"/>
    </location>
</feature>
<evidence type="ECO:0000256" key="1">
    <source>
        <dbReference type="ARBA" id="ARBA00022741"/>
    </source>
</evidence>
<dbReference type="InterPro" id="IPR050628">
    <property type="entry name" value="SNF2_RAD54_helicase_TF"/>
</dbReference>
<evidence type="ECO:0000256" key="3">
    <source>
        <dbReference type="ARBA" id="ARBA00022840"/>
    </source>
</evidence>
<dbReference type="GO" id="GO:0016787">
    <property type="term" value="F:hydrolase activity"/>
    <property type="evidence" value="ECO:0007669"/>
    <property type="project" value="UniProtKB-KW"/>
</dbReference>
<keyword evidence="2" id="KW-0378">Hydrolase</keyword>
<protein>
    <submittedName>
        <fullName evidence="5">Uncharacterized protein</fullName>
    </submittedName>
</protein>
<keyword evidence="1" id="KW-0547">Nucleotide-binding</keyword>
<dbReference type="GO" id="GO:0006281">
    <property type="term" value="P:DNA repair"/>
    <property type="evidence" value="ECO:0007669"/>
    <property type="project" value="TreeGrafter"/>
</dbReference>
<dbReference type="Gramene" id="KVH89572">
    <property type="protein sequence ID" value="KVH89572"/>
    <property type="gene ID" value="Ccrd_008439"/>
</dbReference>
<feature type="compositionally biased region" description="Polar residues" evidence="4">
    <location>
        <begin position="362"/>
        <end position="386"/>
    </location>
</feature>
<evidence type="ECO:0000256" key="2">
    <source>
        <dbReference type="ARBA" id="ARBA00022801"/>
    </source>
</evidence>
<dbReference type="PANTHER" id="PTHR45626">
    <property type="entry name" value="TRANSCRIPTION TERMINATION FACTOR 2-RELATED"/>
    <property type="match status" value="1"/>
</dbReference>
<feature type="compositionally biased region" description="Low complexity" evidence="4">
    <location>
        <begin position="54"/>
        <end position="65"/>
    </location>
</feature>
<proteinExistence type="predicted"/>
<dbReference type="Proteomes" id="UP000243975">
    <property type="component" value="Unassembled WGS sequence"/>
</dbReference>
<dbReference type="AlphaFoldDB" id="A0A118JSQ2"/>
<sequence>MANGSPSYEWQFDDDDGFDVTANDDEPVDFESLFNMLAEKSRGDYSQYGPADPSSSSAQCSESVSGVGVNEHSQTNDGSLAFPPPHHSEALASGTFWSSGSSVTERQIFYSGFESHQDMFPMHTDGSVSDWQMPVPAHVTPWLANHGVTQEIFSFSNHGTDTDFERASSNETFGFNNGSHQLMDRSGITDGILADSVRNSYQTLEAPDNVEVPSVDFNGYSNIHYGPNHEFIFPYITNTNEPPYFGSSRQSQSSIYNDGMLLNVETESKEHLMPSISRSSAMNYEAVAVREGGVAVVDRTSDIGPYVGAGGIINRLTSDESSLGQPAKGSTSGYHWLCMGNMANKTQVVCVKDEKHDAPVPSTGTACKNQSPVDGKSHTNAQTSTLGFPHTHMQINNAKFKVTDELSAHQAPLQDLPHSKPEKSLPDGGLAVPLLRHQRIALSWMTRKETKSTRCCGGILADDQVFIHIPFVFLFI</sequence>
<organism evidence="5 6">
    <name type="scientific">Cynara cardunculus var. scolymus</name>
    <name type="common">Globe artichoke</name>
    <name type="synonym">Cynara scolymus</name>
    <dbReference type="NCBI Taxonomy" id="59895"/>
    <lineage>
        <taxon>Eukaryota</taxon>
        <taxon>Viridiplantae</taxon>
        <taxon>Streptophyta</taxon>
        <taxon>Embryophyta</taxon>
        <taxon>Tracheophyta</taxon>
        <taxon>Spermatophyta</taxon>
        <taxon>Magnoliopsida</taxon>
        <taxon>eudicotyledons</taxon>
        <taxon>Gunneridae</taxon>
        <taxon>Pentapetalae</taxon>
        <taxon>asterids</taxon>
        <taxon>campanulids</taxon>
        <taxon>Asterales</taxon>
        <taxon>Asteraceae</taxon>
        <taxon>Carduoideae</taxon>
        <taxon>Cardueae</taxon>
        <taxon>Carduinae</taxon>
        <taxon>Cynara</taxon>
    </lineage>
</organism>
<keyword evidence="3" id="KW-0067">ATP-binding</keyword>
<feature type="region of interest" description="Disordered" evidence="4">
    <location>
        <begin position="1"/>
        <end position="25"/>
    </location>
</feature>
<name>A0A118JSQ2_CYNCS</name>
<feature type="compositionally biased region" description="Acidic residues" evidence="4">
    <location>
        <begin position="11"/>
        <end position="25"/>
    </location>
</feature>
<evidence type="ECO:0000256" key="4">
    <source>
        <dbReference type="SAM" id="MobiDB-lite"/>
    </source>
</evidence>
<evidence type="ECO:0000313" key="6">
    <source>
        <dbReference type="Proteomes" id="UP000243975"/>
    </source>
</evidence>
<gene>
    <name evidence="5" type="ORF">Ccrd_008439</name>
</gene>
<dbReference type="GO" id="GO:0005524">
    <property type="term" value="F:ATP binding"/>
    <property type="evidence" value="ECO:0007669"/>
    <property type="project" value="UniProtKB-KW"/>
</dbReference>
<dbReference type="PANTHER" id="PTHR45626:SF16">
    <property type="entry name" value="ATP-DEPENDENT HELICASE ULS1"/>
    <property type="match status" value="1"/>
</dbReference>
<accession>A0A118JSQ2</accession>
<comment type="caution">
    <text evidence="5">The sequence shown here is derived from an EMBL/GenBank/DDBJ whole genome shotgun (WGS) entry which is preliminary data.</text>
</comment>
<dbReference type="EMBL" id="LEKV01005198">
    <property type="protein sequence ID" value="KVH89572.1"/>
    <property type="molecule type" value="Genomic_DNA"/>
</dbReference>
<dbReference type="GO" id="GO:0008094">
    <property type="term" value="F:ATP-dependent activity, acting on DNA"/>
    <property type="evidence" value="ECO:0007669"/>
    <property type="project" value="TreeGrafter"/>
</dbReference>
<keyword evidence="6" id="KW-1185">Reference proteome</keyword>
<dbReference type="STRING" id="59895.A0A118JSQ2"/>
<evidence type="ECO:0000313" key="5">
    <source>
        <dbReference type="EMBL" id="KVH89572.1"/>
    </source>
</evidence>
<reference evidence="5 6" key="1">
    <citation type="journal article" date="2016" name="Sci. Rep.">
        <title>The genome sequence of the outbreeding globe artichoke constructed de novo incorporating a phase-aware low-pass sequencing strategy of F1 progeny.</title>
        <authorList>
            <person name="Scaglione D."/>
            <person name="Reyes-Chin-Wo S."/>
            <person name="Acquadro A."/>
            <person name="Froenicke L."/>
            <person name="Portis E."/>
            <person name="Beitel C."/>
            <person name="Tirone M."/>
            <person name="Mauro R."/>
            <person name="Lo Monaco A."/>
            <person name="Mauromicale G."/>
            <person name="Faccioli P."/>
            <person name="Cattivelli L."/>
            <person name="Rieseberg L."/>
            <person name="Michelmore R."/>
            <person name="Lanteri S."/>
        </authorList>
    </citation>
    <scope>NUCLEOTIDE SEQUENCE [LARGE SCALE GENOMIC DNA]</scope>
    <source>
        <strain evidence="5">2C</strain>
    </source>
</reference>
<feature type="region of interest" description="Disordered" evidence="4">
    <location>
        <begin position="358"/>
        <end position="387"/>
    </location>
</feature>